<reference evidence="1" key="2">
    <citation type="journal article" date="2023" name="BMC Genomics">
        <title>Pest status, molecular evolution, and epigenetic factors derived from the genome assembly of Frankliniella fusca, a thysanopteran phytovirus vector.</title>
        <authorList>
            <person name="Catto M.A."/>
            <person name="Labadie P.E."/>
            <person name="Jacobson A.L."/>
            <person name="Kennedy G.G."/>
            <person name="Srinivasan R."/>
            <person name="Hunt B.G."/>
        </authorList>
    </citation>
    <scope>NUCLEOTIDE SEQUENCE</scope>
    <source>
        <strain evidence="1">PL_HMW_Pooled</strain>
    </source>
</reference>
<reference evidence="1" key="1">
    <citation type="submission" date="2021-07" db="EMBL/GenBank/DDBJ databases">
        <authorList>
            <person name="Catto M.A."/>
            <person name="Jacobson A."/>
            <person name="Kennedy G."/>
            <person name="Labadie P."/>
            <person name="Hunt B.G."/>
            <person name="Srinivasan R."/>
        </authorList>
    </citation>
    <scope>NUCLEOTIDE SEQUENCE</scope>
    <source>
        <strain evidence="1">PL_HMW_Pooled</strain>
        <tissue evidence="1">Head</tissue>
    </source>
</reference>
<evidence type="ECO:0000313" key="2">
    <source>
        <dbReference type="Proteomes" id="UP001219518"/>
    </source>
</evidence>
<name>A0AAE1I0K8_9NEOP</name>
<dbReference type="AlphaFoldDB" id="A0AAE1I0K8"/>
<organism evidence="1 2">
    <name type="scientific">Frankliniella fusca</name>
    <dbReference type="NCBI Taxonomy" id="407009"/>
    <lineage>
        <taxon>Eukaryota</taxon>
        <taxon>Metazoa</taxon>
        <taxon>Ecdysozoa</taxon>
        <taxon>Arthropoda</taxon>
        <taxon>Hexapoda</taxon>
        <taxon>Insecta</taxon>
        <taxon>Pterygota</taxon>
        <taxon>Neoptera</taxon>
        <taxon>Paraneoptera</taxon>
        <taxon>Thysanoptera</taxon>
        <taxon>Terebrantia</taxon>
        <taxon>Thripoidea</taxon>
        <taxon>Thripidae</taxon>
        <taxon>Frankliniella</taxon>
    </lineage>
</organism>
<accession>A0AAE1I0K8</accession>
<dbReference type="Proteomes" id="UP001219518">
    <property type="component" value="Unassembled WGS sequence"/>
</dbReference>
<comment type="caution">
    <text evidence="1">The sequence shown here is derived from an EMBL/GenBank/DDBJ whole genome shotgun (WGS) entry which is preliminary data.</text>
</comment>
<gene>
    <name evidence="1" type="ORF">KUF71_024976</name>
</gene>
<evidence type="ECO:0000313" key="1">
    <source>
        <dbReference type="EMBL" id="KAK3931064.1"/>
    </source>
</evidence>
<dbReference type="EMBL" id="JAHWGI010001416">
    <property type="protein sequence ID" value="KAK3931064.1"/>
    <property type="molecule type" value="Genomic_DNA"/>
</dbReference>
<keyword evidence="2" id="KW-1185">Reference proteome</keyword>
<protein>
    <submittedName>
        <fullName evidence="1">F-box/kelch-repeat protein</fullName>
    </submittedName>
</protein>
<sequence length="107" mass="11903">MLWCPKGYLGELRPFGRKFRPFCSISYCLAGTAVNVDEKSSKCMLGVVFRVICRDATLWAKILSFGSTENGLGVGHSTPYCKNWKIGNIMKRGERGSRGRQPPGLNE</sequence>
<proteinExistence type="predicted"/>